<keyword evidence="1" id="KW-0472">Membrane</keyword>
<feature type="transmembrane region" description="Helical" evidence="1">
    <location>
        <begin position="7"/>
        <end position="27"/>
    </location>
</feature>
<evidence type="ECO:0000256" key="1">
    <source>
        <dbReference type="SAM" id="Phobius"/>
    </source>
</evidence>
<dbReference type="AlphaFoldDB" id="A0A830FBR3"/>
<organism evidence="2 3">
    <name type="scientific">Halocalculus aciditolerans</name>
    <dbReference type="NCBI Taxonomy" id="1383812"/>
    <lineage>
        <taxon>Archaea</taxon>
        <taxon>Methanobacteriati</taxon>
        <taxon>Methanobacteriota</taxon>
        <taxon>Stenosarchaea group</taxon>
        <taxon>Halobacteria</taxon>
        <taxon>Halobacteriales</taxon>
        <taxon>Halobacteriaceae</taxon>
        <taxon>Halocalculus</taxon>
    </lineage>
</organism>
<proteinExistence type="predicted"/>
<dbReference type="Pfam" id="PF23958">
    <property type="entry name" value="DUF7287"/>
    <property type="match status" value="1"/>
</dbReference>
<gene>
    <name evidence="2" type="ORF">GCM10009039_16200</name>
</gene>
<sequence>MSRAQTTLDFAIGISVFLVAIALIFTFTPTLFTPFTGGGSAETVAADRAADQLAMETLADPDHPYLLDESATQSFFSGSAANARTVLAVDRGLNVTLARASGPLIASVGPKPSNTASVAVAVRVVSYDGKRADLEVRVW</sequence>
<dbReference type="InterPro" id="IPR056613">
    <property type="entry name" value="DUF7287"/>
</dbReference>
<keyword evidence="1" id="KW-0812">Transmembrane</keyword>
<evidence type="ECO:0000313" key="3">
    <source>
        <dbReference type="Proteomes" id="UP000607197"/>
    </source>
</evidence>
<dbReference type="EMBL" id="BMPG01000002">
    <property type="protein sequence ID" value="GGL58719.1"/>
    <property type="molecule type" value="Genomic_DNA"/>
</dbReference>
<comment type="caution">
    <text evidence="2">The sequence shown here is derived from an EMBL/GenBank/DDBJ whole genome shotgun (WGS) entry which is preliminary data.</text>
</comment>
<dbReference type="OrthoDB" id="125215at2157"/>
<keyword evidence="1" id="KW-1133">Transmembrane helix</keyword>
<evidence type="ECO:0000313" key="2">
    <source>
        <dbReference type="EMBL" id="GGL58719.1"/>
    </source>
</evidence>
<dbReference type="Proteomes" id="UP000607197">
    <property type="component" value="Unassembled WGS sequence"/>
</dbReference>
<accession>A0A830FBR3</accession>
<name>A0A830FBR3_9EURY</name>
<dbReference type="RefSeq" id="WP_188977754.1">
    <property type="nucleotide sequence ID" value="NZ_BMPG01000002.1"/>
</dbReference>
<keyword evidence="3" id="KW-1185">Reference proteome</keyword>
<protein>
    <submittedName>
        <fullName evidence="2">Uncharacterized protein</fullName>
    </submittedName>
</protein>
<reference evidence="2" key="2">
    <citation type="submission" date="2020-09" db="EMBL/GenBank/DDBJ databases">
        <authorList>
            <person name="Sun Q."/>
            <person name="Ohkuma M."/>
        </authorList>
    </citation>
    <scope>NUCLEOTIDE SEQUENCE</scope>
    <source>
        <strain evidence="2">JCM 19596</strain>
    </source>
</reference>
<reference evidence="2" key="1">
    <citation type="journal article" date="2014" name="Int. J. Syst. Evol. Microbiol.">
        <title>Complete genome sequence of Corynebacterium casei LMG S-19264T (=DSM 44701T), isolated from a smear-ripened cheese.</title>
        <authorList>
            <consortium name="US DOE Joint Genome Institute (JGI-PGF)"/>
            <person name="Walter F."/>
            <person name="Albersmeier A."/>
            <person name="Kalinowski J."/>
            <person name="Ruckert C."/>
        </authorList>
    </citation>
    <scope>NUCLEOTIDE SEQUENCE</scope>
    <source>
        <strain evidence="2">JCM 19596</strain>
    </source>
</reference>